<dbReference type="PANTHER" id="PTHR33908:SF9">
    <property type="entry name" value="BLL5595 PROTEIN"/>
    <property type="match status" value="1"/>
</dbReference>
<keyword evidence="3" id="KW-0328">Glycosyltransferase</keyword>
<evidence type="ECO:0000256" key="6">
    <source>
        <dbReference type="ARBA" id="ARBA00022989"/>
    </source>
</evidence>
<feature type="transmembrane region" description="Helical" evidence="8">
    <location>
        <begin position="342"/>
        <end position="364"/>
    </location>
</feature>
<accession>A0ABT7QLN4</accession>
<feature type="transmembrane region" description="Helical" evidence="8">
    <location>
        <begin position="198"/>
        <end position="218"/>
    </location>
</feature>
<keyword evidence="11" id="KW-1185">Reference proteome</keyword>
<keyword evidence="4" id="KW-0808">Transferase</keyword>
<feature type="transmembrane region" description="Helical" evidence="8">
    <location>
        <begin position="238"/>
        <end position="266"/>
    </location>
</feature>
<feature type="transmembrane region" description="Helical" evidence="8">
    <location>
        <begin position="78"/>
        <end position="96"/>
    </location>
</feature>
<dbReference type="PANTHER" id="PTHR33908">
    <property type="entry name" value="MANNOSYLTRANSFERASE YKCB-RELATED"/>
    <property type="match status" value="1"/>
</dbReference>
<comment type="subcellular location">
    <subcellularLocation>
        <location evidence="1">Cell membrane</location>
        <topology evidence="1">Multi-pass membrane protein</topology>
    </subcellularLocation>
</comment>
<name>A0ABT7QLN4_9GAMM</name>
<feature type="transmembrane region" description="Helical" evidence="8">
    <location>
        <begin position="286"/>
        <end position="307"/>
    </location>
</feature>
<protein>
    <submittedName>
        <fullName evidence="10">Glycosyltransferase family 39 protein</fullName>
    </submittedName>
</protein>
<proteinExistence type="predicted"/>
<evidence type="ECO:0000256" key="8">
    <source>
        <dbReference type="SAM" id="Phobius"/>
    </source>
</evidence>
<keyword evidence="7 8" id="KW-0472">Membrane</keyword>
<dbReference type="Pfam" id="PF13231">
    <property type="entry name" value="PMT_2"/>
    <property type="match status" value="1"/>
</dbReference>
<sequence length="495" mass="56195">MNNMCQLWHYPNRFVAIYLIARFVIWTVVIWLTQPTLPLDVLEHLAWGKEWRLVYSSHPGLPAWINEAVHITFSGNHLALSAISPFFSCVAIWAVWQLARDTLKNNNTAAIAALSLEGVFYFNISAIEFNHNVAQLTAITLFFLTVWRAFSLGKYWWPVAGMIAAFAMWAKYSSLLVLVSIFLWSLWDRQARGFYRSWGPYAAMAVFTILILPNIWALTATDFQPVEFAFNRAKKSTAWWQSAVFPLHFMLAQVMASILAVALCRLATGRWLPRWSTATPTFSNRFIIVAAFSPLLLAMLISAVGGLRFKSTWGAAMCSLWPLLILMWHGDGKLNIRFWRRGFIIISALTVIIHTAIFIGGPYLTGKAKRVHYPAAQIASHIDREWAQQFPEQPLSYVIGKKHTASMVSYYSQWRPSAVIDGDLKKSFWVKADDIHQSGAVIVWVVDNGKGRQNQPFVFSQSTPLLQRQPNFKVDWLSGANLPALEMGWAILPPR</sequence>
<reference evidence="10" key="2">
    <citation type="journal article" date="2023" name="Microbiome">
        <title>Synthase-selected sorting approach identifies a beta-lactone synthase in a nudibranch symbiotic bacterium.</title>
        <authorList>
            <person name="Dzunkova M."/>
            <person name="La Clair J.J."/>
            <person name="Tyml T."/>
            <person name="Doud D."/>
            <person name="Schulz F."/>
            <person name="Piquer-Esteban S."/>
            <person name="Porcel Sanchis D."/>
            <person name="Osborn A."/>
            <person name="Robinson D."/>
            <person name="Louie K.B."/>
            <person name="Bowen B.P."/>
            <person name="Bowers R.M."/>
            <person name="Lee J."/>
            <person name="Arnau V."/>
            <person name="Diaz-Villanueva W."/>
            <person name="Stepanauskas R."/>
            <person name="Gosliner T."/>
            <person name="Date S.V."/>
            <person name="Northen T.R."/>
            <person name="Cheng J.F."/>
            <person name="Burkart M.D."/>
            <person name="Woyke T."/>
        </authorList>
    </citation>
    <scope>NUCLEOTIDE SEQUENCE</scope>
    <source>
        <strain evidence="10">Df01</strain>
    </source>
</reference>
<keyword evidence="2" id="KW-1003">Cell membrane</keyword>
<keyword evidence="5 8" id="KW-0812">Transmembrane</keyword>
<feature type="transmembrane region" description="Helical" evidence="8">
    <location>
        <begin position="156"/>
        <end position="186"/>
    </location>
</feature>
<evidence type="ECO:0000256" key="4">
    <source>
        <dbReference type="ARBA" id="ARBA00022679"/>
    </source>
</evidence>
<evidence type="ECO:0000256" key="5">
    <source>
        <dbReference type="ARBA" id="ARBA00022692"/>
    </source>
</evidence>
<feature type="transmembrane region" description="Helical" evidence="8">
    <location>
        <begin position="313"/>
        <end position="330"/>
    </location>
</feature>
<evidence type="ECO:0000256" key="3">
    <source>
        <dbReference type="ARBA" id="ARBA00022676"/>
    </source>
</evidence>
<evidence type="ECO:0000256" key="2">
    <source>
        <dbReference type="ARBA" id="ARBA00022475"/>
    </source>
</evidence>
<evidence type="ECO:0000313" key="11">
    <source>
        <dbReference type="Proteomes" id="UP001168167"/>
    </source>
</evidence>
<evidence type="ECO:0000256" key="7">
    <source>
        <dbReference type="ARBA" id="ARBA00023136"/>
    </source>
</evidence>
<keyword evidence="6 8" id="KW-1133">Transmembrane helix</keyword>
<evidence type="ECO:0000256" key="1">
    <source>
        <dbReference type="ARBA" id="ARBA00004651"/>
    </source>
</evidence>
<feature type="transmembrane region" description="Helical" evidence="8">
    <location>
        <begin position="12"/>
        <end position="32"/>
    </location>
</feature>
<dbReference type="InterPro" id="IPR050297">
    <property type="entry name" value="LipidA_mod_glycosyltrf_83"/>
</dbReference>
<gene>
    <name evidence="10" type="ORF">NQX30_04360</name>
</gene>
<evidence type="ECO:0000313" key="10">
    <source>
        <dbReference type="EMBL" id="MDM5147602.1"/>
    </source>
</evidence>
<feature type="transmembrane region" description="Helical" evidence="8">
    <location>
        <begin position="133"/>
        <end position="150"/>
    </location>
</feature>
<reference evidence="10" key="1">
    <citation type="submission" date="2022-08" db="EMBL/GenBank/DDBJ databases">
        <authorList>
            <person name="Dzunkova M."/>
            <person name="La Clair J."/>
            <person name="Tyml T."/>
            <person name="Doud D."/>
            <person name="Schulz F."/>
            <person name="Piquer S."/>
            <person name="Porcel Sanchis D."/>
            <person name="Osborn A."/>
            <person name="Robinson D."/>
            <person name="Louie K.B."/>
            <person name="Bowen B.P."/>
            <person name="Bowers R."/>
            <person name="Lee J."/>
            <person name="Arnau Llombart V."/>
            <person name="Diaz Villanueva W."/>
            <person name="Gosliner T."/>
            <person name="Northen T."/>
            <person name="Cheng J.-F."/>
            <person name="Burkart M.D."/>
            <person name="Woyke T."/>
        </authorList>
    </citation>
    <scope>NUCLEOTIDE SEQUENCE</scope>
    <source>
        <strain evidence="10">Df01</strain>
    </source>
</reference>
<dbReference type="Proteomes" id="UP001168167">
    <property type="component" value="Unassembled WGS sequence"/>
</dbReference>
<evidence type="ECO:0000259" key="9">
    <source>
        <dbReference type="Pfam" id="PF13231"/>
    </source>
</evidence>
<organism evidence="10 11">
    <name type="scientific">Candidatus Doriopsillibacter californiensis</name>
    <dbReference type="NCBI Taxonomy" id="2970740"/>
    <lineage>
        <taxon>Bacteria</taxon>
        <taxon>Pseudomonadati</taxon>
        <taxon>Pseudomonadota</taxon>
        <taxon>Gammaproteobacteria</taxon>
        <taxon>Candidatus Tethybacterales</taxon>
        <taxon>Candidatus Persebacteraceae</taxon>
        <taxon>Candidatus Doriopsillibacter</taxon>
    </lineage>
</organism>
<feature type="domain" description="Glycosyltransferase RgtA/B/C/D-like" evidence="9">
    <location>
        <begin position="57"/>
        <end position="216"/>
    </location>
</feature>
<dbReference type="InterPro" id="IPR038731">
    <property type="entry name" value="RgtA/B/C-like"/>
</dbReference>
<dbReference type="EMBL" id="JANQAO010000002">
    <property type="protein sequence ID" value="MDM5147602.1"/>
    <property type="molecule type" value="Genomic_DNA"/>
</dbReference>
<comment type="caution">
    <text evidence="10">The sequence shown here is derived from an EMBL/GenBank/DDBJ whole genome shotgun (WGS) entry which is preliminary data.</text>
</comment>